<sequence length="165" mass="17974">MLIDKSEVRIERLEHPWPTAFLGFADRATLDSLASVRIAQHLAPGQTMLCALHRGQVIGCTSWYQEYRHTYVALDGTTARAIGVYLCSSEVLPRFRGMGIGSMLYEHRLTECGGDTPGVSVEILGQGSPLSVDEEARPGLVWHLVRGFAIVGYSCAADAGPVLTR</sequence>
<name>A0A917UGP1_9ACTN</name>
<dbReference type="CDD" id="cd04301">
    <property type="entry name" value="NAT_SF"/>
    <property type="match status" value="1"/>
</dbReference>
<dbReference type="Pfam" id="PF00583">
    <property type="entry name" value="Acetyltransf_1"/>
    <property type="match status" value="1"/>
</dbReference>
<evidence type="ECO:0000313" key="2">
    <source>
        <dbReference type="EMBL" id="GGM91972.1"/>
    </source>
</evidence>
<reference evidence="2" key="1">
    <citation type="journal article" date="2014" name="Int. J. Syst. Evol. Microbiol.">
        <title>Complete genome sequence of Corynebacterium casei LMG S-19264T (=DSM 44701T), isolated from a smear-ripened cheese.</title>
        <authorList>
            <consortium name="US DOE Joint Genome Institute (JGI-PGF)"/>
            <person name="Walter F."/>
            <person name="Albersmeier A."/>
            <person name="Kalinowski J."/>
            <person name="Ruckert C."/>
        </authorList>
    </citation>
    <scope>NUCLEOTIDE SEQUENCE</scope>
    <source>
        <strain evidence="2">CGMCC 4.7110</strain>
    </source>
</reference>
<feature type="domain" description="N-acetyltransferase" evidence="1">
    <location>
        <begin position="37"/>
        <end position="112"/>
    </location>
</feature>
<dbReference type="InterPro" id="IPR016181">
    <property type="entry name" value="Acyl_CoA_acyltransferase"/>
</dbReference>
<dbReference type="Gene3D" id="3.40.630.30">
    <property type="match status" value="1"/>
</dbReference>
<keyword evidence="3" id="KW-1185">Reference proteome</keyword>
<dbReference type="AlphaFoldDB" id="A0A917UGP1"/>
<proteinExistence type="predicted"/>
<comment type="caution">
    <text evidence="2">The sequence shown here is derived from an EMBL/GenBank/DDBJ whole genome shotgun (WGS) entry which is preliminary data.</text>
</comment>
<gene>
    <name evidence="2" type="ORF">GCM10011578_009890</name>
</gene>
<evidence type="ECO:0000313" key="3">
    <source>
        <dbReference type="Proteomes" id="UP000653411"/>
    </source>
</evidence>
<dbReference type="InterPro" id="IPR000182">
    <property type="entry name" value="GNAT_dom"/>
</dbReference>
<dbReference type="GO" id="GO:0016747">
    <property type="term" value="F:acyltransferase activity, transferring groups other than amino-acyl groups"/>
    <property type="evidence" value="ECO:0007669"/>
    <property type="project" value="InterPro"/>
</dbReference>
<evidence type="ECO:0000259" key="1">
    <source>
        <dbReference type="Pfam" id="PF00583"/>
    </source>
</evidence>
<organism evidence="2 3">
    <name type="scientific">Streptomyces fuscichromogenes</name>
    <dbReference type="NCBI Taxonomy" id="1324013"/>
    <lineage>
        <taxon>Bacteria</taxon>
        <taxon>Bacillati</taxon>
        <taxon>Actinomycetota</taxon>
        <taxon>Actinomycetes</taxon>
        <taxon>Kitasatosporales</taxon>
        <taxon>Streptomycetaceae</taxon>
        <taxon>Streptomyces</taxon>
    </lineage>
</organism>
<dbReference type="EMBL" id="BMML01000002">
    <property type="protein sequence ID" value="GGM91972.1"/>
    <property type="molecule type" value="Genomic_DNA"/>
</dbReference>
<protein>
    <recommendedName>
        <fullName evidence="1">N-acetyltransferase domain-containing protein</fullName>
    </recommendedName>
</protein>
<reference evidence="2" key="2">
    <citation type="submission" date="2020-09" db="EMBL/GenBank/DDBJ databases">
        <authorList>
            <person name="Sun Q."/>
            <person name="Zhou Y."/>
        </authorList>
    </citation>
    <scope>NUCLEOTIDE SEQUENCE</scope>
    <source>
        <strain evidence="2">CGMCC 4.7110</strain>
    </source>
</reference>
<dbReference type="SUPFAM" id="SSF55729">
    <property type="entry name" value="Acyl-CoA N-acyltransferases (Nat)"/>
    <property type="match status" value="1"/>
</dbReference>
<dbReference type="Proteomes" id="UP000653411">
    <property type="component" value="Unassembled WGS sequence"/>
</dbReference>
<accession>A0A917UGP1</accession>